<dbReference type="NCBIfam" id="NF033092">
    <property type="entry name" value="HK_WalK"/>
    <property type="match status" value="1"/>
</dbReference>
<evidence type="ECO:0000256" key="7">
    <source>
        <dbReference type="ARBA" id="ARBA00022692"/>
    </source>
</evidence>
<dbReference type="Pfam" id="PF23846">
    <property type="entry name" value="Cache_WalK"/>
    <property type="match status" value="1"/>
</dbReference>
<feature type="domain" description="HAMP" evidence="17">
    <location>
        <begin position="209"/>
        <end position="261"/>
    </location>
</feature>
<dbReference type="InterPro" id="IPR036890">
    <property type="entry name" value="HATPase_C_sf"/>
</dbReference>
<dbReference type="InterPro" id="IPR035965">
    <property type="entry name" value="PAS-like_dom_sf"/>
</dbReference>
<keyword evidence="13 14" id="KW-0472">Membrane</keyword>
<comment type="caution">
    <text evidence="18">The sequence shown here is derived from an EMBL/GenBank/DDBJ whole genome shotgun (WGS) entry which is preliminary data.</text>
</comment>
<dbReference type="Gene3D" id="1.10.287.130">
    <property type="match status" value="1"/>
</dbReference>
<dbReference type="SMART" id="SM00388">
    <property type="entry name" value="HisKA"/>
    <property type="match status" value="1"/>
</dbReference>
<dbReference type="CDD" id="cd00075">
    <property type="entry name" value="HATPase"/>
    <property type="match status" value="1"/>
</dbReference>
<dbReference type="CDD" id="cd06225">
    <property type="entry name" value="HAMP"/>
    <property type="match status" value="1"/>
</dbReference>
<keyword evidence="12" id="KW-0902">Two-component regulatory system</keyword>
<evidence type="ECO:0000313" key="18">
    <source>
        <dbReference type="EMBL" id="MRX73408.1"/>
    </source>
</evidence>
<dbReference type="InterPro" id="IPR003594">
    <property type="entry name" value="HATPase_dom"/>
</dbReference>
<dbReference type="Pfam" id="PF00512">
    <property type="entry name" value="HisKA"/>
    <property type="match status" value="1"/>
</dbReference>
<evidence type="ECO:0000256" key="3">
    <source>
        <dbReference type="ARBA" id="ARBA00012438"/>
    </source>
</evidence>
<gene>
    <name evidence="18" type="primary">walK</name>
    <name evidence="18" type="ORF">GJU40_14780</name>
</gene>
<dbReference type="Pfam" id="PF13426">
    <property type="entry name" value="PAS_9"/>
    <property type="match status" value="1"/>
</dbReference>
<keyword evidence="7 14" id="KW-0812">Transmembrane</keyword>
<organism evidence="18 19">
    <name type="scientific">Metabacillus lacus</name>
    <dbReference type="NCBI Taxonomy" id="1983721"/>
    <lineage>
        <taxon>Bacteria</taxon>
        <taxon>Bacillati</taxon>
        <taxon>Bacillota</taxon>
        <taxon>Bacilli</taxon>
        <taxon>Bacillales</taxon>
        <taxon>Bacillaceae</taxon>
        <taxon>Metabacillus</taxon>
    </lineage>
</organism>
<dbReference type="InterPro" id="IPR000014">
    <property type="entry name" value="PAS"/>
</dbReference>
<dbReference type="InterPro" id="IPR050351">
    <property type="entry name" value="BphY/WalK/GraS-like"/>
</dbReference>
<dbReference type="RefSeq" id="WP_154308870.1">
    <property type="nucleotide sequence ID" value="NZ_WKKI01000034.1"/>
</dbReference>
<keyword evidence="9 18" id="KW-0418">Kinase</keyword>
<dbReference type="Gene3D" id="1.10.8.500">
    <property type="entry name" value="HAMP domain in histidine kinase"/>
    <property type="match status" value="1"/>
</dbReference>
<keyword evidence="4" id="KW-1003">Cell membrane</keyword>
<dbReference type="GO" id="GO:0004721">
    <property type="term" value="F:phosphoprotein phosphatase activity"/>
    <property type="evidence" value="ECO:0007669"/>
    <property type="project" value="TreeGrafter"/>
</dbReference>
<keyword evidence="5" id="KW-0597">Phosphoprotein</keyword>
<evidence type="ECO:0000259" key="15">
    <source>
        <dbReference type="PROSITE" id="PS50109"/>
    </source>
</evidence>
<evidence type="ECO:0000256" key="5">
    <source>
        <dbReference type="ARBA" id="ARBA00022553"/>
    </source>
</evidence>
<dbReference type="GO" id="GO:0000155">
    <property type="term" value="F:phosphorelay sensor kinase activity"/>
    <property type="evidence" value="ECO:0007669"/>
    <property type="project" value="InterPro"/>
</dbReference>
<dbReference type="Gene3D" id="3.30.450.20">
    <property type="entry name" value="PAS domain"/>
    <property type="match status" value="2"/>
</dbReference>
<evidence type="ECO:0000256" key="1">
    <source>
        <dbReference type="ARBA" id="ARBA00000085"/>
    </source>
</evidence>
<dbReference type="InterPro" id="IPR000700">
    <property type="entry name" value="PAS-assoc_C"/>
</dbReference>
<keyword evidence="10" id="KW-0067">ATP-binding</keyword>
<dbReference type="Pfam" id="PF02518">
    <property type="entry name" value="HATPase_c"/>
    <property type="match status" value="1"/>
</dbReference>
<dbReference type="InterPro" id="IPR029151">
    <property type="entry name" value="Sensor-like_sf"/>
</dbReference>
<dbReference type="SUPFAM" id="SSF158472">
    <property type="entry name" value="HAMP domain-like"/>
    <property type="match status" value="1"/>
</dbReference>
<accession>A0A7X2J2H6</accession>
<dbReference type="InterPro" id="IPR004358">
    <property type="entry name" value="Sig_transdc_His_kin-like_C"/>
</dbReference>
<dbReference type="PRINTS" id="PR00344">
    <property type="entry name" value="BCTRLSENSOR"/>
</dbReference>
<feature type="transmembrane region" description="Helical" evidence="14">
    <location>
        <begin position="20"/>
        <end position="38"/>
    </location>
</feature>
<dbReference type="InterPro" id="IPR049814">
    <property type="entry name" value="Resp_reg_WalK"/>
</dbReference>
<keyword evidence="8" id="KW-0547">Nucleotide-binding</keyword>
<keyword evidence="6" id="KW-0808">Transferase</keyword>
<dbReference type="SMART" id="SM00091">
    <property type="entry name" value="PAS"/>
    <property type="match status" value="1"/>
</dbReference>
<dbReference type="SUPFAM" id="SSF47384">
    <property type="entry name" value="Homodimeric domain of signal transducing histidine kinase"/>
    <property type="match status" value="1"/>
</dbReference>
<dbReference type="InterPro" id="IPR003660">
    <property type="entry name" value="HAMP_dom"/>
</dbReference>
<dbReference type="OrthoDB" id="9813151at2"/>
<protein>
    <recommendedName>
        <fullName evidence="3">histidine kinase</fullName>
        <ecNumber evidence="3">2.7.13.3</ecNumber>
    </recommendedName>
</protein>
<name>A0A7X2J2H6_9BACI</name>
<dbReference type="PANTHER" id="PTHR45453:SF1">
    <property type="entry name" value="PHOSPHATE REGULON SENSOR PROTEIN PHOR"/>
    <property type="match status" value="1"/>
</dbReference>
<proteinExistence type="predicted"/>
<evidence type="ECO:0000256" key="14">
    <source>
        <dbReference type="SAM" id="Phobius"/>
    </source>
</evidence>
<evidence type="ECO:0000256" key="9">
    <source>
        <dbReference type="ARBA" id="ARBA00022777"/>
    </source>
</evidence>
<dbReference type="InterPro" id="IPR057640">
    <property type="entry name" value="Cache_WalK"/>
</dbReference>
<dbReference type="GO" id="GO:0005524">
    <property type="term" value="F:ATP binding"/>
    <property type="evidence" value="ECO:0007669"/>
    <property type="project" value="UniProtKB-KW"/>
</dbReference>
<reference evidence="18 19" key="1">
    <citation type="submission" date="2019-11" db="EMBL/GenBank/DDBJ databases">
        <title>Bacillus lacus genome.</title>
        <authorList>
            <person name="Allen C.J."/>
            <person name="Newman J.D."/>
        </authorList>
    </citation>
    <scope>NUCLEOTIDE SEQUENCE [LARGE SCALE GENOMIC DNA]</scope>
    <source>
        <strain evidence="18 19">KCTC 33946</strain>
    </source>
</reference>
<dbReference type="AlphaFoldDB" id="A0A7X2J2H6"/>
<evidence type="ECO:0000313" key="19">
    <source>
        <dbReference type="Proteomes" id="UP000448867"/>
    </source>
</evidence>
<evidence type="ECO:0000256" key="11">
    <source>
        <dbReference type="ARBA" id="ARBA00022989"/>
    </source>
</evidence>
<dbReference type="GO" id="GO:0016036">
    <property type="term" value="P:cellular response to phosphate starvation"/>
    <property type="evidence" value="ECO:0007669"/>
    <property type="project" value="TreeGrafter"/>
</dbReference>
<keyword evidence="19" id="KW-1185">Reference proteome</keyword>
<dbReference type="FunFam" id="1.10.287.130:FF:000001">
    <property type="entry name" value="Two-component sensor histidine kinase"/>
    <property type="match status" value="1"/>
</dbReference>
<dbReference type="PANTHER" id="PTHR45453">
    <property type="entry name" value="PHOSPHATE REGULON SENSOR PROTEIN PHOR"/>
    <property type="match status" value="1"/>
</dbReference>
<evidence type="ECO:0000256" key="12">
    <source>
        <dbReference type="ARBA" id="ARBA00023012"/>
    </source>
</evidence>
<feature type="transmembrane region" description="Helical" evidence="14">
    <location>
        <begin position="184"/>
        <end position="208"/>
    </location>
</feature>
<feature type="domain" description="Histidine kinase" evidence="15">
    <location>
        <begin position="388"/>
        <end position="605"/>
    </location>
</feature>
<keyword evidence="11 14" id="KW-1133">Transmembrane helix</keyword>
<comment type="catalytic activity">
    <reaction evidence="1">
        <text>ATP + protein L-histidine = ADP + protein N-phospho-L-histidine.</text>
        <dbReference type="EC" id="2.7.13.3"/>
    </reaction>
</comment>
<evidence type="ECO:0000259" key="16">
    <source>
        <dbReference type="PROSITE" id="PS50113"/>
    </source>
</evidence>
<feature type="domain" description="PAC" evidence="16">
    <location>
        <begin position="330"/>
        <end position="384"/>
    </location>
</feature>
<dbReference type="Gene3D" id="3.30.565.10">
    <property type="entry name" value="Histidine kinase-like ATPase, C-terminal domain"/>
    <property type="match status" value="1"/>
</dbReference>
<evidence type="ECO:0000256" key="6">
    <source>
        <dbReference type="ARBA" id="ARBA00022679"/>
    </source>
</evidence>
<comment type="subcellular location">
    <subcellularLocation>
        <location evidence="2">Cell membrane</location>
        <topology evidence="2">Multi-pass membrane protein</topology>
    </subcellularLocation>
</comment>
<dbReference type="SUPFAM" id="SSF103190">
    <property type="entry name" value="Sensory domain-like"/>
    <property type="match status" value="1"/>
</dbReference>
<dbReference type="SUPFAM" id="SSF55874">
    <property type="entry name" value="ATPase domain of HSP90 chaperone/DNA topoisomerase II/histidine kinase"/>
    <property type="match status" value="1"/>
</dbReference>
<dbReference type="SUPFAM" id="SSF55785">
    <property type="entry name" value="PYP-like sensor domain (PAS domain)"/>
    <property type="match status" value="1"/>
</dbReference>
<dbReference type="CDD" id="cd00082">
    <property type="entry name" value="HisKA"/>
    <property type="match status" value="1"/>
</dbReference>
<dbReference type="PROSITE" id="PS50885">
    <property type="entry name" value="HAMP"/>
    <property type="match status" value="1"/>
</dbReference>
<dbReference type="InterPro" id="IPR005467">
    <property type="entry name" value="His_kinase_dom"/>
</dbReference>
<dbReference type="CDD" id="cd00130">
    <property type="entry name" value="PAS"/>
    <property type="match status" value="1"/>
</dbReference>
<dbReference type="Pfam" id="PF00672">
    <property type="entry name" value="HAMP"/>
    <property type="match status" value="1"/>
</dbReference>
<dbReference type="InterPro" id="IPR036097">
    <property type="entry name" value="HisK_dim/P_sf"/>
</dbReference>
<sequence>MNKVGKVSFFRSIHFKFTVIYILLIIIAMQIIGVYFVGKLESSLRENFEDSVNQRVKLLSYSIEQEIVKDRKEEDPTLEEDINAVLSDVATGDDKLEVRVIDTDSRVRGISDPNKFDMIGKRTPDGMIKRSLLLGQVEETVMIDNGERIQKSSTPIFRSPQNQDIIGAIYVEASMEEIFSQMRVINGILASGTAISLGITGILGILLARTITRPLSDMRRQAIELAKGNFSRKVRVYGHDEIGQLAHTFNHLTDELEEAHSQTEDERKKLSSVIAHMTNGVIATDRNGHVILINDPALQKLNVSRETALQMPITHLLAIEDEFSFNHLIKEQDSLILDISTQDRPYILRVNFSVIQKKKDRVEGLIAVIHDITEQELIDEERREFVANVSHELRTPLTTMRSYLEALAEGAWKDEQIAPQFLNVTQTETERMIRLVNDLLQLSKLDSKDYRFNRDWINFTAFFNRIIDRFEMTKEQHITFNRLLPDESLYVEIDTDKITQVLDNIISNALKYSPEGGEITFRVEIQDKYLVISVRDQGVGIPKDSVDKIFDRFYRVDKARSRKLGGTGLGLAIAKEMINAHDGDIWAKSTDGMGTTIFFTLPYEEDQEDDWT</sequence>
<dbReference type="EC" id="2.7.13.3" evidence="3"/>
<dbReference type="FunFam" id="3.30.565.10:FF:000006">
    <property type="entry name" value="Sensor histidine kinase WalK"/>
    <property type="match status" value="1"/>
</dbReference>
<evidence type="ECO:0000256" key="10">
    <source>
        <dbReference type="ARBA" id="ARBA00022840"/>
    </source>
</evidence>
<dbReference type="EMBL" id="WKKI01000034">
    <property type="protein sequence ID" value="MRX73408.1"/>
    <property type="molecule type" value="Genomic_DNA"/>
</dbReference>
<dbReference type="Proteomes" id="UP000448867">
    <property type="component" value="Unassembled WGS sequence"/>
</dbReference>
<dbReference type="InterPro" id="IPR003661">
    <property type="entry name" value="HisK_dim/P_dom"/>
</dbReference>
<dbReference type="GO" id="GO:0005886">
    <property type="term" value="C:plasma membrane"/>
    <property type="evidence" value="ECO:0007669"/>
    <property type="project" value="UniProtKB-SubCell"/>
</dbReference>
<dbReference type="SMART" id="SM00304">
    <property type="entry name" value="HAMP"/>
    <property type="match status" value="1"/>
</dbReference>
<dbReference type="SMART" id="SM00387">
    <property type="entry name" value="HATPase_c"/>
    <property type="match status" value="1"/>
</dbReference>
<evidence type="ECO:0000256" key="2">
    <source>
        <dbReference type="ARBA" id="ARBA00004651"/>
    </source>
</evidence>
<evidence type="ECO:0000256" key="4">
    <source>
        <dbReference type="ARBA" id="ARBA00022475"/>
    </source>
</evidence>
<evidence type="ECO:0000259" key="17">
    <source>
        <dbReference type="PROSITE" id="PS50885"/>
    </source>
</evidence>
<dbReference type="PROSITE" id="PS50109">
    <property type="entry name" value="HIS_KIN"/>
    <property type="match status" value="1"/>
</dbReference>
<dbReference type="PROSITE" id="PS50113">
    <property type="entry name" value="PAC"/>
    <property type="match status" value="1"/>
</dbReference>
<evidence type="ECO:0000256" key="8">
    <source>
        <dbReference type="ARBA" id="ARBA00022741"/>
    </source>
</evidence>
<evidence type="ECO:0000256" key="13">
    <source>
        <dbReference type="ARBA" id="ARBA00023136"/>
    </source>
</evidence>